<dbReference type="Proteomes" id="UP000770661">
    <property type="component" value="Unassembled WGS sequence"/>
</dbReference>
<evidence type="ECO:0000313" key="7">
    <source>
        <dbReference type="EMBL" id="KAG0718566.1"/>
    </source>
</evidence>
<dbReference type="PANTHER" id="PTHR47696">
    <property type="entry name" value="THAP DOMAIN-CONTAINING PROTEIN 2"/>
    <property type="match status" value="1"/>
</dbReference>
<dbReference type="GO" id="GO:0003677">
    <property type="term" value="F:DNA binding"/>
    <property type="evidence" value="ECO:0007669"/>
    <property type="project" value="UniProtKB-UniRule"/>
</dbReference>
<proteinExistence type="predicted"/>
<keyword evidence="3" id="KW-0862">Zinc</keyword>
<sequence>MEHCGSLRLQKWAQEYFKKIGIKFHRFPKAERKTRNREWIRNTRWNNWTPSKRSVLCSDHFSASSFADRTNCKTPDPQLKPTIFTLPSHFWQGAERKEITIRSVLVEDLGNDLTVDCDVTPSSAPPENIVRLILIFPFSTCQIHPYLRPR</sequence>
<dbReference type="PANTHER" id="PTHR47696:SF1">
    <property type="entry name" value="THAP DOMAIN-CONTAINING PROTEIN 2"/>
    <property type="match status" value="1"/>
</dbReference>
<feature type="domain" description="THAP-type" evidence="6">
    <location>
        <begin position="1"/>
        <end position="84"/>
    </location>
</feature>
<organism evidence="7 8">
    <name type="scientific">Chionoecetes opilio</name>
    <name type="common">Atlantic snow crab</name>
    <name type="synonym">Cancer opilio</name>
    <dbReference type="NCBI Taxonomy" id="41210"/>
    <lineage>
        <taxon>Eukaryota</taxon>
        <taxon>Metazoa</taxon>
        <taxon>Ecdysozoa</taxon>
        <taxon>Arthropoda</taxon>
        <taxon>Crustacea</taxon>
        <taxon>Multicrustacea</taxon>
        <taxon>Malacostraca</taxon>
        <taxon>Eumalacostraca</taxon>
        <taxon>Eucarida</taxon>
        <taxon>Decapoda</taxon>
        <taxon>Pleocyemata</taxon>
        <taxon>Brachyura</taxon>
        <taxon>Eubrachyura</taxon>
        <taxon>Majoidea</taxon>
        <taxon>Majidae</taxon>
        <taxon>Chionoecetes</taxon>
    </lineage>
</organism>
<keyword evidence="8" id="KW-1185">Reference proteome</keyword>
<evidence type="ECO:0000256" key="5">
    <source>
        <dbReference type="PROSITE-ProRule" id="PRU00309"/>
    </source>
</evidence>
<comment type="caution">
    <text evidence="7">The sequence shown here is derived from an EMBL/GenBank/DDBJ whole genome shotgun (WGS) entry which is preliminary data.</text>
</comment>
<dbReference type="InterPro" id="IPR026521">
    <property type="entry name" value="THAP2"/>
</dbReference>
<dbReference type="GO" id="GO:0008270">
    <property type="term" value="F:zinc ion binding"/>
    <property type="evidence" value="ECO:0007669"/>
    <property type="project" value="UniProtKB-KW"/>
</dbReference>
<evidence type="ECO:0000313" key="8">
    <source>
        <dbReference type="Proteomes" id="UP000770661"/>
    </source>
</evidence>
<evidence type="ECO:0000259" key="6">
    <source>
        <dbReference type="PROSITE" id="PS50950"/>
    </source>
</evidence>
<dbReference type="EMBL" id="JACEEZ010015845">
    <property type="protein sequence ID" value="KAG0718566.1"/>
    <property type="molecule type" value="Genomic_DNA"/>
</dbReference>
<dbReference type="SUPFAM" id="SSF57716">
    <property type="entry name" value="Glucocorticoid receptor-like (DNA-binding domain)"/>
    <property type="match status" value="1"/>
</dbReference>
<evidence type="ECO:0000256" key="2">
    <source>
        <dbReference type="ARBA" id="ARBA00022771"/>
    </source>
</evidence>
<accession>A0A8J4Y7B6</accession>
<dbReference type="InterPro" id="IPR006612">
    <property type="entry name" value="THAP_Znf"/>
</dbReference>
<keyword evidence="2 5" id="KW-0863">Zinc-finger</keyword>
<keyword evidence="1" id="KW-0479">Metal-binding</keyword>
<dbReference type="AlphaFoldDB" id="A0A8J4Y7B6"/>
<protein>
    <submittedName>
        <fullName evidence="7">THAP domain-containing protein 5</fullName>
    </submittedName>
</protein>
<keyword evidence="4 5" id="KW-0238">DNA-binding</keyword>
<evidence type="ECO:0000256" key="4">
    <source>
        <dbReference type="ARBA" id="ARBA00023125"/>
    </source>
</evidence>
<dbReference type="PROSITE" id="PS50950">
    <property type="entry name" value="ZF_THAP"/>
    <property type="match status" value="1"/>
</dbReference>
<dbReference type="Pfam" id="PF05485">
    <property type="entry name" value="THAP"/>
    <property type="match status" value="1"/>
</dbReference>
<evidence type="ECO:0000256" key="3">
    <source>
        <dbReference type="ARBA" id="ARBA00022833"/>
    </source>
</evidence>
<dbReference type="OrthoDB" id="7312725at2759"/>
<gene>
    <name evidence="7" type="primary">thap5</name>
    <name evidence="7" type="ORF">GWK47_052204</name>
</gene>
<reference evidence="7" key="1">
    <citation type="submission" date="2020-07" db="EMBL/GenBank/DDBJ databases">
        <title>The High-quality genome of the commercially important snow crab, Chionoecetes opilio.</title>
        <authorList>
            <person name="Jeong J.-H."/>
            <person name="Ryu S."/>
        </authorList>
    </citation>
    <scope>NUCLEOTIDE SEQUENCE</scope>
    <source>
        <strain evidence="7">MADBK_172401_WGS</strain>
        <tissue evidence="7">Digestive gland</tissue>
    </source>
</reference>
<name>A0A8J4Y7B6_CHIOP</name>
<dbReference type="SMART" id="SM00980">
    <property type="entry name" value="THAP"/>
    <property type="match status" value="1"/>
</dbReference>
<evidence type="ECO:0000256" key="1">
    <source>
        <dbReference type="ARBA" id="ARBA00022723"/>
    </source>
</evidence>